<reference evidence="5 6" key="1">
    <citation type="journal article" date="2015" name="ISME J.">
        <title>Genomic and phenotypic differentiation among Methanosarcina mazei populations from Columbia River sediment.</title>
        <authorList>
            <person name="Youngblut N.D."/>
            <person name="Wirth J.S."/>
            <person name="Henriksen J.R."/>
            <person name="Smith M."/>
            <person name="Simon H."/>
            <person name="Metcalf W.W."/>
            <person name="Whitaker R.J."/>
        </authorList>
    </citation>
    <scope>NUCLEOTIDE SEQUENCE [LARGE SCALE GENOMIC DNA]</scope>
    <source>
        <strain evidence="2 7">3.H.A.2.6</strain>
        <strain evidence="3 6">3.H.A.2.8</strain>
        <strain evidence="4 5">3.H.M.2.7</strain>
    </source>
</reference>
<dbReference type="Proteomes" id="UP000034950">
    <property type="component" value="Unassembled WGS sequence"/>
</dbReference>
<evidence type="ECO:0000313" key="5">
    <source>
        <dbReference type="Proteomes" id="UP000034387"/>
    </source>
</evidence>
<dbReference type="EMBL" id="JJPR01000070">
    <property type="protein sequence ID" value="KKG87427.1"/>
    <property type="molecule type" value="Genomic_DNA"/>
</dbReference>
<dbReference type="Pfam" id="PF04230">
    <property type="entry name" value="PS_pyruv_trans"/>
    <property type="match status" value="1"/>
</dbReference>
<dbReference type="EMBL" id="JJPX01000148">
    <property type="protein sequence ID" value="KKH06670.1"/>
    <property type="molecule type" value="Genomic_DNA"/>
</dbReference>
<dbReference type="RefSeq" id="WP_052733662.1">
    <property type="nucleotide sequence ID" value="NZ_JJPR01000070.1"/>
</dbReference>
<evidence type="ECO:0000259" key="1">
    <source>
        <dbReference type="Pfam" id="PF04230"/>
    </source>
</evidence>
<evidence type="ECO:0000313" key="4">
    <source>
        <dbReference type="EMBL" id="KKH06670.1"/>
    </source>
</evidence>
<accession>A0A0F8ICG8</accession>
<evidence type="ECO:0000313" key="3">
    <source>
        <dbReference type="EMBL" id="KKG87430.1"/>
    </source>
</evidence>
<protein>
    <recommendedName>
        <fullName evidence="1">Polysaccharide pyruvyl transferase domain-containing protein</fullName>
    </recommendedName>
</protein>
<gene>
    <name evidence="4" type="ORF">DU42_03890</name>
    <name evidence="2" type="ORF">DU57_02435</name>
    <name evidence="3" type="ORF">DU59_05105</name>
</gene>
<evidence type="ECO:0000313" key="7">
    <source>
        <dbReference type="Proteomes" id="UP000034950"/>
    </source>
</evidence>
<dbReference type="Proteomes" id="UP000034409">
    <property type="component" value="Unassembled WGS sequence"/>
</dbReference>
<dbReference type="AlphaFoldDB" id="A0A0F8ICG8"/>
<organism evidence="2 7">
    <name type="scientific">Methanosarcina mazei</name>
    <name type="common">Methanosarcina frisia</name>
    <dbReference type="NCBI Taxonomy" id="2209"/>
    <lineage>
        <taxon>Archaea</taxon>
        <taxon>Methanobacteriati</taxon>
        <taxon>Methanobacteriota</taxon>
        <taxon>Stenosarchaea group</taxon>
        <taxon>Methanomicrobia</taxon>
        <taxon>Methanosarcinales</taxon>
        <taxon>Methanosarcinaceae</taxon>
        <taxon>Methanosarcina</taxon>
    </lineage>
</organism>
<comment type="caution">
    <text evidence="2">The sequence shown here is derived from an EMBL/GenBank/DDBJ whole genome shotgun (WGS) entry which is preliminary data.</text>
</comment>
<evidence type="ECO:0000313" key="6">
    <source>
        <dbReference type="Proteomes" id="UP000034409"/>
    </source>
</evidence>
<dbReference type="PATRIC" id="fig|2209.44.peg.547"/>
<feature type="domain" description="Polysaccharide pyruvyl transferase" evidence="1">
    <location>
        <begin position="112"/>
        <end position="251"/>
    </location>
</feature>
<sequence length="326" mass="37461">MNKVLLEHFKIKHNKIRYLIKRKKIFGAIKGKVKIRKKVTNKSIMSNTLKLLLFKEKPIIVYWWTGDGGNNWGDALNPILIQNLSGRKPILSEEIINLKNQDVYSVIGSVLGIVNDKSLVIWGSGFISSSSRFKIKPRRICAVRGPLTRELIVNQGIDCPKVYGDPALLYPLFYKPNVKKKYRLGIIPHFVDKNNQLMGMFKNSTEILIINILCKTNELIDNICKCERIASSSLHGIIAADAYGVPSIWVEFSENVRGDGFKFYDYFESVGRKNEKPFRITEDTTVQEIFNEYKNYKIDIDLGKLLEVCPFLTRTEINNLKKRLNN</sequence>
<dbReference type="EMBL" id="JJPS01000166">
    <property type="protein sequence ID" value="KKG87430.1"/>
    <property type="molecule type" value="Genomic_DNA"/>
</dbReference>
<dbReference type="Proteomes" id="UP000034387">
    <property type="component" value="Unassembled WGS sequence"/>
</dbReference>
<name>A0A0F8ICG8_METMZ</name>
<dbReference type="InterPro" id="IPR007345">
    <property type="entry name" value="Polysacch_pyruvyl_Trfase"/>
</dbReference>
<evidence type="ECO:0000313" key="2">
    <source>
        <dbReference type="EMBL" id="KKG87427.1"/>
    </source>
</evidence>
<proteinExistence type="predicted"/>